<dbReference type="InterPro" id="IPR033732">
    <property type="entry name" value="ATP_synth_F1_a_nt-bd_dom"/>
</dbReference>
<dbReference type="Pfam" id="PF02874">
    <property type="entry name" value="ATP-synt_ab_N"/>
    <property type="match status" value="1"/>
</dbReference>
<dbReference type="FunFam" id="1.20.150.20:FF:000001">
    <property type="entry name" value="ATP synthase subunit alpha"/>
    <property type="match status" value="1"/>
</dbReference>
<comment type="similarity">
    <text evidence="3 14">Belongs to the ATPase alpha/beta chains family.</text>
</comment>
<dbReference type="EMBL" id="CP042425">
    <property type="protein sequence ID" value="QEL17041.1"/>
    <property type="molecule type" value="Genomic_DNA"/>
</dbReference>
<evidence type="ECO:0000256" key="1">
    <source>
        <dbReference type="ARBA" id="ARBA00003784"/>
    </source>
</evidence>
<comment type="catalytic activity">
    <reaction evidence="14">
        <text>ATP + H2O + 4 H(+)(in) = ADP + phosphate + 5 H(+)(out)</text>
        <dbReference type="Rhea" id="RHEA:57720"/>
        <dbReference type="ChEBI" id="CHEBI:15377"/>
        <dbReference type="ChEBI" id="CHEBI:15378"/>
        <dbReference type="ChEBI" id="CHEBI:30616"/>
        <dbReference type="ChEBI" id="CHEBI:43474"/>
        <dbReference type="ChEBI" id="CHEBI:456216"/>
        <dbReference type="EC" id="7.1.2.2"/>
    </reaction>
</comment>
<protein>
    <recommendedName>
        <fullName evidence="14">ATP synthase subunit alpha</fullName>
        <ecNumber evidence="14">7.1.2.2</ecNumber>
    </recommendedName>
    <alternativeName>
        <fullName evidence="14">ATP synthase F1 sector subunit alpha</fullName>
    </alternativeName>
    <alternativeName>
        <fullName evidence="14">F-ATPase subunit alpha</fullName>
    </alternativeName>
</protein>
<dbReference type="NCBIfam" id="TIGR00962">
    <property type="entry name" value="atpA"/>
    <property type="match status" value="1"/>
</dbReference>
<comment type="function">
    <text evidence="1 14">Produces ATP from ADP in the presence of a proton gradient across the membrane. The alpha chain is a regulatory subunit.</text>
</comment>
<dbReference type="Proteomes" id="UP000324974">
    <property type="component" value="Chromosome"/>
</dbReference>
<feature type="binding site" evidence="14">
    <location>
        <begin position="173"/>
        <end position="180"/>
    </location>
    <ligand>
        <name>ATP</name>
        <dbReference type="ChEBI" id="CHEBI:30616"/>
    </ligand>
</feature>
<feature type="domain" description="ATPase F1/V1/A1 complex alpha/beta subunit nucleotide-binding" evidence="15">
    <location>
        <begin position="374"/>
        <end position="433"/>
    </location>
</feature>
<keyword evidence="14" id="KW-1003">Cell membrane</keyword>
<reference evidence="19" key="1">
    <citation type="submission" date="2019-08" db="EMBL/GenBank/DDBJ databases">
        <title>Limnoglobus roseus gen. nov., sp. nov., a novel freshwater planctomycete with a giant genome from the family Gemmataceae.</title>
        <authorList>
            <person name="Kulichevskaya I.S."/>
            <person name="Naumoff D.G."/>
            <person name="Miroshnikov K."/>
            <person name="Ivanova A."/>
            <person name="Philippov D.A."/>
            <person name="Hakobyan A."/>
            <person name="Rijpstra I.C."/>
            <person name="Sinninghe Damste J.S."/>
            <person name="Liesack W."/>
            <person name="Dedysh S.N."/>
        </authorList>
    </citation>
    <scope>NUCLEOTIDE SEQUENCE [LARGE SCALE GENOMIC DNA]</scope>
    <source>
        <strain evidence="19">PX52</strain>
    </source>
</reference>
<evidence type="ECO:0000256" key="8">
    <source>
        <dbReference type="ARBA" id="ARBA00022967"/>
    </source>
</evidence>
<accession>A0A5C1ACL8</accession>
<keyword evidence="19" id="KW-1185">Reference proteome</keyword>
<dbReference type="OrthoDB" id="9803053at2"/>
<evidence type="ECO:0000259" key="15">
    <source>
        <dbReference type="Pfam" id="PF00006"/>
    </source>
</evidence>
<sequence>MSSNKINAGEIISVISRQIGEFGQKSESREVGQVLEVGDGIARCYGLSGVMTGEMIDFPDADVKGLAFNLEENSVSVIILGDYLKVREGMEVRTTGQLLSVPVGRALIGRVVDPLGNPVDGKGPIITDKRRLLESPAPGIVDRQPVKQPLQTGLKAVDAMTPVGRGQRELIIGDRKTGKTQIAIDAILAQKEENVICVYVACGQMESKIAGVVERLRESGALDYTIVVVASSSDAAPLQYIAPYAGCAMAEFFMYEEGKDTLVVYDDLSKQAAAYRQLSLLVRRPPGREAYPGDVFYCHSRLLERSAKLAERYVVVPNDADASKVADDWAVNSLEEPTRKRNTGEKGKVYKGPLDKEHAEKHDLAKFPGHKLAKIPTSGGSLTALPIIETLEGEVSAYIPTNVISITDGQIYLQPDLKNAGVLPAVDVGISVSRVGGNAQIGAMKDKRVAGGLKLALAAFRELEAFAQLGTELDKVTQQQLDRGYRMVEILKQDAYKPLAVLDQVMIIYAGNSGALDKVDRKKVKAWETQFLTFVKEQMPEAREQLAKDKKMTDEVVKRLDNAIATFQPQFKA</sequence>
<dbReference type="InterPro" id="IPR004100">
    <property type="entry name" value="ATPase_F1/V1/A1_a/bsu_N"/>
</dbReference>
<dbReference type="HAMAP" id="MF_01346">
    <property type="entry name" value="ATP_synth_alpha_bact"/>
    <property type="match status" value="1"/>
</dbReference>
<dbReference type="Gene3D" id="2.40.30.20">
    <property type="match status" value="1"/>
</dbReference>
<evidence type="ECO:0000313" key="19">
    <source>
        <dbReference type="Proteomes" id="UP000324974"/>
    </source>
</evidence>
<dbReference type="PANTHER" id="PTHR48082:SF2">
    <property type="entry name" value="ATP SYNTHASE SUBUNIT ALPHA, MITOCHONDRIAL"/>
    <property type="match status" value="1"/>
</dbReference>
<evidence type="ECO:0000256" key="6">
    <source>
        <dbReference type="ARBA" id="ARBA00022781"/>
    </source>
</evidence>
<name>A0A5C1ACL8_9BACT</name>
<dbReference type="SUPFAM" id="SSF50615">
    <property type="entry name" value="N-terminal domain of alpha and beta subunits of F1 ATP synthase"/>
    <property type="match status" value="1"/>
</dbReference>
<dbReference type="Gene3D" id="1.20.150.20">
    <property type="entry name" value="ATP synthase alpha/beta chain, C-terminal domain"/>
    <property type="match status" value="1"/>
</dbReference>
<feature type="site" description="Required for activity" evidence="14">
    <location>
        <position position="431"/>
    </location>
</feature>
<dbReference type="InterPro" id="IPR005294">
    <property type="entry name" value="ATP_synth_F1_asu"/>
</dbReference>
<comment type="subunit">
    <text evidence="13">F-type ATPases have 2 components, CF(1) - the catalytic core - and CF(0) - the membrane proton channel. CF(1) has five subunits: alpha(3), beta(3), gamma(1), delta(1), epsilon(1). CF(0) has four main subunits: a(1), b(1), b'(1) and c(9-12).</text>
</comment>
<dbReference type="EC" id="7.1.2.2" evidence="14"/>
<keyword evidence="4 14" id="KW-0813">Transport</keyword>
<keyword evidence="5 14" id="KW-0547">Nucleotide-binding</keyword>
<gene>
    <name evidence="14" type="primary">atpA</name>
    <name evidence="18" type="ORF">PX52LOC_04017</name>
</gene>
<dbReference type="KEGG" id="lrs:PX52LOC_04017"/>
<dbReference type="CDD" id="cd18116">
    <property type="entry name" value="ATP-synt_F1_alpha_N"/>
    <property type="match status" value="1"/>
</dbReference>
<dbReference type="InterPro" id="IPR000793">
    <property type="entry name" value="ATP_synth_asu_C"/>
</dbReference>
<dbReference type="CDD" id="cd18113">
    <property type="entry name" value="ATP-synt_F1_alpha_C"/>
    <property type="match status" value="1"/>
</dbReference>
<dbReference type="GO" id="GO:0046933">
    <property type="term" value="F:proton-transporting ATP synthase activity, rotational mechanism"/>
    <property type="evidence" value="ECO:0007669"/>
    <property type="project" value="UniProtKB-UniRule"/>
</dbReference>
<proteinExistence type="inferred from homology"/>
<dbReference type="GO" id="GO:0005524">
    <property type="term" value="F:ATP binding"/>
    <property type="evidence" value="ECO:0007669"/>
    <property type="project" value="UniProtKB-UniRule"/>
</dbReference>
<evidence type="ECO:0000256" key="12">
    <source>
        <dbReference type="ARBA" id="ARBA00023310"/>
    </source>
</evidence>
<keyword evidence="9 14" id="KW-0406">Ion transport</keyword>
<dbReference type="GO" id="GO:0005886">
    <property type="term" value="C:plasma membrane"/>
    <property type="evidence" value="ECO:0007669"/>
    <property type="project" value="UniProtKB-SubCell"/>
</dbReference>
<feature type="domain" description="ATP synthase alpha subunit C-terminal" evidence="16">
    <location>
        <begin position="440"/>
        <end position="567"/>
    </location>
</feature>
<organism evidence="18 19">
    <name type="scientific">Limnoglobus roseus</name>
    <dbReference type="NCBI Taxonomy" id="2598579"/>
    <lineage>
        <taxon>Bacteria</taxon>
        <taxon>Pseudomonadati</taxon>
        <taxon>Planctomycetota</taxon>
        <taxon>Planctomycetia</taxon>
        <taxon>Gemmatales</taxon>
        <taxon>Gemmataceae</taxon>
        <taxon>Limnoglobus</taxon>
    </lineage>
</organism>
<keyword evidence="6 14" id="KW-0375">Hydrogen ion transport</keyword>
<evidence type="ECO:0000256" key="2">
    <source>
        <dbReference type="ARBA" id="ARBA00004370"/>
    </source>
</evidence>
<evidence type="ECO:0000256" key="7">
    <source>
        <dbReference type="ARBA" id="ARBA00022840"/>
    </source>
</evidence>
<dbReference type="InterPro" id="IPR023366">
    <property type="entry name" value="ATP_synth_asu-like_sf"/>
</dbReference>
<dbReference type="InterPro" id="IPR000194">
    <property type="entry name" value="ATPase_F1/V1/A1_a/bsu_nucl-bd"/>
</dbReference>
<dbReference type="Pfam" id="PF00006">
    <property type="entry name" value="ATP-synt_ab"/>
    <property type="match status" value="2"/>
</dbReference>
<evidence type="ECO:0000256" key="14">
    <source>
        <dbReference type="HAMAP-Rule" id="MF_01346"/>
    </source>
</evidence>
<evidence type="ECO:0000256" key="9">
    <source>
        <dbReference type="ARBA" id="ARBA00023065"/>
    </source>
</evidence>
<evidence type="ECO:0000256" key="4">
    <source>
        <dbReference type="ARBA" id="ARBA00022448"/>
    </source>
</evidence>
<dbReference type="RefSeq" id="WP_149111699.1">
    <property type="nucleotide sequence ID" value="NZ_CP042425.1"/>
</dbReference>
<dbReference type="GO" id="GO:0043531">
    <property type="term" value="F:ADP binding"/>
    <property type="evidence" value="ECO:0007669"/>
    <property type="project" value="TreeGrafter"/>
</dbReference>
<dbReference type="AlphaFoldDB" id="A0A5C1ACL8"/>
<evidence type="ECO:0000259" key="17">
    <source>
        <dbReference type="Pfam" id="PF02874"/>
    </source>
</evidence>
<dbReference type="CDD" id="cd01132">
    <property type="entry name" value="F1-ATPase_alpha_CD"/>
    <property type="match status" value="1"/>
</dbReference>
<feature type="domain" description="ATPase F1/V1/A1 complex alpha/beta subunit N-terminal" evidence="17">
    <location>
        <begin position="28"/>
        <end position="96"/>
    </location>
</feature>
<dbReference type="PROSITE" id="PS00152">
    <property type="entry name" value="ATPASE_ALPHA_BETA"/>
    <property type="match status" value="1"/>
</dbReference>
<dbReference type="InterPro" id="IPR020003">
    <property type="entry name" value="ATPase_a/bsu_AS"/>
</dbReference>
<keyword evidence="10 14" id="KW-0472">Membrane</keyword>
<keyword evidence="12 14" id="KW-0066">ATP synthesis</keyword>
<evidence type="ECO:0000256" key="13">
    <source>
        <dbReference type="ARBA" id="ARBA00026013"/>
    </source>
</evidence>
<dbReference type="Pfam" id="PF00306">
    <property type="entry name" value="ATP-synt_ab_C"/>
    <property type="match status" value="1"/>
</dbReference>
<evidence type="ECO:0000259" key="16">
    <source>
        <dbReference type="Pfam" id="PF00306"/>
    </source>
</evidence>
<dbReference type="PANTHER" id="PTHR48082">
    <property type="entry name" value="ATP SYNTHASE SUBUNIT ALPHA, MITOCHONDRIAL"/>
    <property type="match status" value="1"/>
</dbReference>
<feature type="domain" description="ATPase F1/V1/A1 complex alpha/beta subunit nucleotide-binding" evidence="15">
    <location>
        <begin position="153"/>
        <end position="312"/>
    </location>
</feature>
<evidence type="ECO:0000256" key="5">
    <source>
        <dbReference type="ARBA" id="ARBA00022741"/>
    </source>
</evidence>
<comment type="subcellular location">
    <subcellularLocation>
        <location evidence="14">Cell membrane</location>
        <topology evidence="14">Peripheral membrane protein</topology>
    </subcellularLocation>
    <subcellularLocation>
        <location evidence="2">Membrane</location>
    </subcellularLocation>
</comment>
<dbReference type="InterPro" id="IPR027417">
    <property type="entry name" value="P-loop_NTPase"/>
</dbReference>
<dbReference type="InterPro" id="IPR036121">
    <property type="entry name" value="ATPase_F1/V1/A1_a/bsu_N_sf"/>
</dbReference>
<evidence type="ECO:0000256" key="10">
    <source>
        <dbReference type="ARBA" id="ARBA00023136"/>
    </source>
</evidence>
<evidence type="ECO:0000313" key="18">
    <source>
        <dbReference type="EMBL" id="QEL17041.1"/>
    </source>
</evidence>
<keyword evidence="11 14" id="KW-0139">CF(1)</keyword>
<keyword evidence="8 14" id="KW-1278">Translocase</keyword>
<keyword evidence="7 14" id="KW-0067">ATP-binding</keyword>
<dbReference type="SUPFAM" id="SSF47917">
    <property type="entry name" value="C-terminal domain of alpha and beta subunits of F1 ATP synthase"/>
    <property type="match status" value="1"/>
</dbReference>
<dbReference type="SUPFAM" id="SSF52540">
    <property type="entry name" value="P-loop containing nucleoside triphosphate hydrolases"/>
    <property type="match status" value="2"/>
</dbReference>
<dbReference type="Gene3D" id="3.40.50.300">
    <property type="entry name" value="P-loop containing nucleotide triphosphate hydrolases"/>
    <property type="match status" value="1"/>
</dbReference>
<dbReference type="GO" id="GO:0045259">
    <property type="term" value="C:proton-transporting ATP synthase complex"/>
    <property type="evidence" value="ECO:0007669"/>
    <property type="project" value="UniProtKB-KW"/>
</dbReference>
<evidence type="ECO:0000256" key="3">
    <source>
        <dbReference type="ARBA" id="ARBA00008936"/>
    </source>
</evidence>
<dbReference type="InterPro" id="IPR038376">
    <property type="entry name" value="ATP_synth_asu_C_sf"/>
</dbReference>
<evidence type="ECO:0000256" key="11">
    <source>
        <dbReference type="ARBA" id="ARBA00023196"/>
    </source>
</evidence>